<feature type="compositionally biased region" description="Polar residues" evidence="3">
    <location>
        <begin position="253"/>
        <end position="274"/>
    </location>
</feature>
<dbReference type="InterPro" id="IPR058565">
    <property type="entry name" value="Ig_TRAPPC9_Trs120_1st"/>
</dbReference>
<dbReference type="Pfam" id="PF26251">
    <property type="entry name" value="TPR_TRAPPC9-Trs120"/>
    <property type="match status" value="1"/>
</dbReference>
<dbReference type="EMBL" id="AVOT02003216">
    <property type="protein sequence ID" value="MBW0472828.1"/>
    <property type="molecule type" value="Genomic_DNA"/>
</dbReference>
<dbReference type="Pfam" id="PF26254">
    <property type="entry name" value="Ig_TRAPPC9-Trs120_1st"/>
    <property type="match status" value="1"/>
</dbReference>
<dbReference type="OrthoDB" id="27962at2759"/>
<evidence type="ECO:0000259" key="7">
    <source>
        <dbReference type="Pfam" id="PF26282"/>
    </source>
</evidence>
<organism evidence="8 9">
    <name type="scientific">Austropuccinia psidii MF-1</name>
    <dbReference type="NCBI Taxonomy" id="1389203"/>
    <lineage>
        <taxon>Eukaryota</taxon>
        <taxon>Fungi</taxon>
        <taxon>Dikarya</taxon>
        <taxon>Basidiomycota</taxon>
        <taxon>Pucciniomycotina</taxon>
        <taxon>Pucciniomycetes</taxon>
        <taxon>Pucciniales</taxon>
        <taxon>Sphaerophragmiaceae</taxon>
        <taxon>Austropuccinia</taxon>
    </lineage>
</organism>
<sequence>MKENSNFQDQDPLQGQDRHHHLLQHQQDHHPSIISISTPKVLLIPIQPFKLKNLERILNLIFKFSNFPLSKLSKNQPHLQSPSSSQSQPHLLLNFILISSFKSLNYQNFLQPFQLHRKPFGVIGLIDGSQFGPFQSNHHPNPNQSNLIDALRTFEIILATHFPRTPVGRCLVYNSTEFQSIDLIPSSLILIPNVIHHQEDFIKIFITEFLSDLIKSFNDLSDILQSISSLETPKQLHQPTLFDSFPILPSLTPKSAGSPTSSPKQLSSPQTNFSKLAAPQPRQPAAHMLTNPQSSPQDNHLSVHYSSPSPSTSPHHLPNFDITNSTSLSSHDSKNRKKHLGRIRKLEADLQLLAGNPSNALKIYTDAINALRLTSDLVWWAAALEGLAVTKILLLLSGSPLQFSLEDLVESLELAIETYFKSLPCTFGGPLTTNTQEAVCPLVFVEALFRLLDLKLGWFELRHSQDRLEDRLMLKTLLGKQLSQATFDRIVGLSSDQLSEINQMGSMAESAVASLPIIEDRIKALSKLAGVFEQIGFNRKAAWFKRELIAVVVEQVNRYQASIPSEGRQHLVKLIEQICQTFRLSVDEGIDGPLIIDDSIDQSNHLAPGWRDLQLGVLEDAVMMCDYLMEDLAEFKFCLKLNQLVDQSDLPGLEIDQRLKFDNRRITLLLKTFDRHSLTYWGPRNLVMAIELMRLSDRHAPIKHHRCLGASDGLKTQKPDALPTFFYYNHNRPAASKNSLRLVKDEIVTVLVTLQNPMAFEFVIPMICLSTGGVDFTAHPKKVSIQPRTIKTIELTGTPTTSGTLKIRGCLVLLIGCQKPQEFIVTIGKFKKKATSGLNNHANDNKYDVYDNNEQNILSCEVLESMPFLRIVGGCQELVQSGGVMVYDGETKTIEVELKNTSQVRADWLEVTVCDTLSDSIKKKTQNLTAQPTGRERHHMEFELVNRPVLQAEWSPTIESFGNGYVRLKCLGKIGCQSLGVVIGYGTDKVGMKRELQWNIGLSVQKALKIVGFESLASGLIVIKVKNTSKTGQVFAIEAKGGKVNSNKQIMKSQNQILQPTSTCCVMIEIEPITITTFELNTPIPNLINRQFVINEQSGLDLNKNNQAELEQEKINFWLKEKFLEIVKMKWKEIGTNRFGELNLRELDFSGVMVSNWRADEISIESEIFLDKGSKYSSSIGNDRIENEKERVKELKLDQLYQIGVKIRNDSGVRRRIKFGIEMSRLNGAILKPEEEELSYLTQGLNELFINRNGINKARMLEFELKENGSIQINELIQIKFLSKGTVLLKSYAICNGKNQVGANDSEEQKMIGIDVIRLAII</sequence>
<comment type="subcellular location">
    <subcellularLocation>
        <location evidence="1">Golgi apparatus</location>
    </subcellularLocation>
</comment>
<protein>
    <submittedName>
        <fullName evidence="8">Uncharacterized protein</fullName>
    </submittedName>
</protein>
<comment type="caution">
    <text evidence="8">The sequence shown here is derived from an EMBL/GenBank/DDBJ whole genome shotgun (WGS) entry which is preliminary data.</text>
</comment>
<evidence type="ECO:0000256" key="1">
    <source>
        <dbReference type="ARBA" id="ARBA00004555"/>
    </source>
</evidence>
<dbReference type="Pfam" id="PF08626">
    <property type="entry name" value="TRAPPC9-Trs120"/>
    <property type="match status" value="1"/>
</dbReference>
<evidence type="ECO:0000313" key="8">
    <source>
        <dbReference type="EMBL" id="MBW0472828.1"/>
    </source>
</evidence>
<proteinExistence type="predicted"/>
<dbReference type="Pfam" id="PF26280">
    <property type="entry name" value="Ig_TRAPPC9-Trs120_2nd"/>
    <property type="match status" value="1"/>
</dbReference>
<feature type="compositionally biased region" description="Polar residues" evidence="3">
    <location>
        <begin position="290"/>
        <end position="299"/>
    </location>
</feature>
<accession>A0A9Q3BXH3</accession>
<dbReference type="InterPro" id="IPR058567">
    <property type="entry name" value="Ig_TRAPPC9_Trs120_3rd"/>
</dbReference>
<dbReference type="GO" id="GO:0005802">
    <property type="term" value="C:trans-Golgi network"/>
    <property type="evidence" value="ECO:0007669"/>
    <property type="project" value="TreeGrafter"/>
</dbReference>
<gene>
    <name evidence="8" type="ORF">O181_012543</name>
</gene>
<evidence type="ECO:0000256" key="2">
    <source>
        <dbReference type="ARBA" id="ARBA00023034"/>
    </source>
</evidence>
<dbReference type="InterPro" id="IPR058564">
    <property type="entry name" value="TPR_TRAPPC9_Trs120"/>
</dbReference>
<reference evidence="8" key="1">
    <citation type="submission" date="2021-03" db="EMBL/GenBank/DDBJ databases">
        <title>Draft genome sequence of rust myrtle Austropuccinia psidii MF-1, a brazilian biotype.</title>
        <authorList>
            <person name="Quecine M.C."/>
            <person name="Pachon D.M.R."/>
            <person name="Bonatelli M.L."/>
            <person name="Correr F.H."/>
            <person name="Franceschini L.M."/>
            <person name="Leite T.F."/>
            <person name="Margarido G.R.A."/>
            <person name="Almeida C.A."/>
            <person name="Ferrarezi J.A."/>
            <person name="Labate C.A."/>
        </authorList>
    </citation>
    <scope>NUCLEOTIDE SEQUENCE</scope>
    <source>
        <strain evidence="8">MF-1</strain>
    </source>
</reference>
<dbReference type="PANTHER" id="PTHR21512">
    <property type="entry name" value="TRAFFICKING PROTEIN PARTICLE COMPLEX SUBUNIT 9"/>
    <property type="match status" value="1"/>
</dbReference>
<feature type="domain" description="Trs120/TRAPPC9 N-terminal" evidence="4">
    <location>
        <begin position="37"/>
        <end position="404"/>
    </location>
</feature>
<dbReference type="Proteomes" id="UP000765509">
    <property type="component" value="Unassembled WGS sequence"/>
</dbReference>
<evidence type="ECO:0000256" key="3">
    <source>
        <dbReference type="SAM" id="MobiDB-lite"/>
    </source>
</evidence>
<evidence type="ECO:0000313" key="9">
    <source>
        <dbReference type="Proteomes" id="UP000765509"/>
    </source>
</evidence>
<dbReference type="InterPro" id="IPR058563">
    <property type="entry name" value="Trs120_TRAPPC9_N"/>
</dbReference>
<feature type="domain" description="Trs120/TRAPPC9 TPR region" evidence="5">
    <location>
        <begin position="432"/>
        <end position="641"/>
    </location>
</feature>
<name>A0A9Q3BXH3_9BASI</name>
<evidence type="ECO:0000259" key="6">
    <source>
        <dbReference type="Pfam" id="PF26254"/>
    </source>
</evidence>
<feature type="region of interest" description="Disordered" evidence="3">
    <location>
        <begin position="253"/>
        <end position="339"/>
    </location>
</feature>
<evidence type="ECO:0000259" key="4">
    <source>
        <dbReference type="Pfam" id="PF08626"/>
    </source>
</evidence>
<keyword evidence="9" id="KW-1185">Reference proteome</keyword>
<dbReference type="PANTHER" id="PTHR21512:SF5">
    <property type="entry name" value="TRAFFICKING PROTEIN PARTICLE COMPLEX SUBUNIT 9"/>
    <property type="match status" value="1"/>
</dbReference>
<keyword evidence="2" id="KW-0333">Golgi apparatus</keyword>
<feature type="domain" description="Trs120/TRAPPC9 first Ig-like" evidence="6">
    <location>
        <begin position="687"/>
        <end position="834"/>
    </location>
</feature>
<feature type="domain" description="Trs120/TRAPPC9 third Ig-like" evidence="7">
    <location>
        <begin position="1020"/>
        <end position="1156"/>
    </location>
</feature>
<feature type="compositionally biased region" description="Polar residues" evidence="3">
    <location>
        <begin position="321"/>
        <end position="330"/>
    </location>
</feature>
<dbReference type="InterPro" id="IPR013935">
    <property type="entry name" value="Trs120_TRAPPC9"/>
</dbReference>
<dbReference type="Pfam" id="PF26282">
    <property type="entry name" value="Ig_TRAPPC9-Trs120_3rd"/>
    <property type="match status" value="1"/>
</dbReference>
<evidence type="ECO:0000259" key="5">
    <source>
        <dbReference type="Pfam" id="PF26251"/>
    </source>
</evidence>
<feature type="compositionally biased region" description="Low complexity" evidence="3">
    <location>
        <begin position="300"/>
        <end position="317"/>
    </location>
</feature>